<accession>X1W028</accession>
<evidence type="ECO:0000313" key="2">
    <source>
        <dbReference type="EMBL" id="GAJ19480.1"/>
    </source>
</evidence>
<protein>
    <submittedName>
        <fullName evidence="2">Uncharacterized protein</fullName>
    </submittedName>
</protein>
<dbReference type="EMBL" id="BARW01041994">
    <property type="protein sequence ID" value="GAJ19480.1"/>
    <property type="molecule type" value="Genomic_DNA"/>
</dbReference>
<proteinExistence type="predicted"/>
<dbReference type="AlphaFoldDB" id="X1W028"/>
<comment type="caution">
    <text evidence="2">The sequence shown here is derived from an EMBL/GenBank/DDBJ whole genome shotgun (WGS) entry which is preliminary data.</text>
</comment>
<feature type="compositionally biased region" description="Polar residues" evidence="1">
    <location>
        <begin position="1"/>
        <end position="29"/>
    </location>
</feature>
<feature type="non-terminal residue" evidence="2">
    <location>
        <position position="1"/>
    </location>
</feature>
<feature type="region of interest" description="Disordered" evidence="1">
    <location>
        <begin position="1"/>
        <end position="38"/>
    </location>
</feature>
<gene>
    <name evidence="2" type="ORF">S12H4_62527</name>
</gene>
<evidence type="ECO:0000256" key="1">
    <source>
        <dbReference type="SAM" id="MobiDB-lite"/>
    </source>
</evidence>
<sequence length="55" mass="5996">AQPQDQSRAQPQDQSRAQPQDQSRAQPQDQYAGFVLASAKDNGQGAPFIMLQISP</sequence>
<reference evidence="2" key="1">
    <citation type="journal article" date="2014" name="Front. Microbiol.">
        <title>High frequency of phylogenetically diverse reductive dehalogenase-homologous genes in deep subseafloor sedimentary metagenomes.</title>
        <authorList>
            <person name="Kawai M."/>
            <person name="Futagami T."/>
            <person name="Toyoda A."/>
            <person name="Takaki Y."/>
            <person name="Nishi S."/>
            <person name="Hori S."/>
            <person name="Arai W."/>
            <person name="Tsubouchi T."/>
            <person name="Morono Y."/>
            <person name="Uchiyama I."/>
            <person name="Ito T."/>
            <person name="Fujiyama A."/>
            <person name="Inagaki F."/>
            <person name="Takami H."/>
        </authorList>
    </citation>
    <scope>NUCLEOTIDE SEQUENCE</scope>
    <source>
        <strain evidence="2">Expedition CK06-06</strain>
    </source>
</reference>
<organism evidence="2">
    <name type="scientific">marine sediment metagenome</name>
    <dbReference type="NCBI Taxonomy" id="412755"/>
    <lineage>
        <taxon>unclassified sequences</taxon>
        <taxon>metagenomes</taxon>
        <taxon>ecological metagenomes</taxon>
    </lineage>
</organism>
<name>X1W028_9ZZZZ</name>